<accession>A0ABD5DJ27</accession>
<dbReference type="GO" id="GO:0016740">
    <property type="term" value="F:transferase activity"/>
    <property type="evidence" value="ECO:0007669"/>
    <property type="project" value="UniProtKB-KW"/>
</dbReference>
<reference evidence="1" key="1">
    <citation type="submission" date="2019-07" db="EMBL/GenBank/DDBJ databases">
        <title>Biological characteristics of mucoid Acinetobacter baumannii from a general hospital in China.</title>
        <authorList>
            <person name="Hua X."/>
            <person name="Yu Y."/>
        </authorList>
    </citation>
    <scope>NUCLEOTIDE SEQUENCE [LARGE SCALE GENOMIC DNA]</scope>
    <source>
        <strain evidence="1">N41</strain>
    </source>
</reference>
<proteinExistence type="predicted"/>
<sequence length="36" mass="4486">MNKINYQIKYIEYLLRKCRTILTNDISFHADRLREI</sequence>
<protein>
    <submittedName>
        <fullName evidence="1">Glycosyl transferase</fullName>
    </submittedName>
</protein>
<gene>
    <name evidence="1" type="ORF">FPK87_28365</name>
</gene>
<dbReference type="AlphaFoldDB" id="A0ABD5DJ27"/>
<dbReference type="EMBL" id="VMBB01001704">
    <property type="protein sequence ID" value="MDR8264340.1"/>
    <property type="molecule type" value="Genomic_DNA"/>
</dbReference>
<evidence type="ECO:0000313" key="1">
    <source>
        <dbReference type="EMBL" id="MDR8264340.1"/>
    </source>
</evidence>
<keyword evidence="1" id="KW-0808">Transferase</keyword>
<name>A0ABD5DJ27_ACIBA</name>
<comment type="caution">
    <text evidence="1">The sequence shown here is derived from an EMBL/GenBank/DDBJ whole genome shotgun (WGS) entry which is preliminary data.</text>
</comment>
<organism evidence="1">
    <name type="scientific">Acinetobacter baumannii</name>
    <dbReference type="NCBI Taxonomy" id="470"/>
    <lineage>
        <taxon>Bacteria</taxon>
        <taxon>Pseudomonadati</taxon>
        <taxon>Pseudomonadota</taxon>
        <taxon>Gammaproteobacteria</taxon>
        <taxon>Moraxellales</taxon>
        <taxon>Moraxellaceae</taxon>
        <taxon>Acinetobacter</taxon>
        <taxon>Acinetobacter calcoaceticus/baumannii complex</taxon>
    </lineage>
</organism>
<feature type="non-terminal residue" evidence="1">
    <location>
        <position position="36"/>
    </location>
</feature>